<dbReference type="CDD" id="cd01651">
    <property type="entry name" value="RT_G2_intron"/>
    <property type="match status" value="1"/>
</dbReference>
<dbReference type="InterPro" id="IPR051083">
    <property type="entry name" value="GrpII_Intron_Splice-Mob/Def"/>
</dbReference>
<evidence type="ECO:0000313" key="3">
    <source>
        <dbReference type="Proteomes" id="UP001501009"/>
    </source>
</evidence>
<organism evidence="2 3">
    <name type="scientific">Streptomyces coacervatus</name>
    <dbReference type="NCBI Taxonomy" id="647381"/>
    <lineage>
        <taxon>Bacteria</taxon>
        <taxon>Bacillati</taxon>
        <taxon>Actinomycetota</taxon>
        <taxon>Actinomycetes</taxon>
        <taxon>Kitasatosporales</taxon>
        <taxon>Streptomycetaceae</taxon>
        <taxon>Streptomyces</taxon>
    </lineage>
</organism>
<dbReference type="Pfam" id="PF00078">
    <property type="entry name" value="RVT_1"/>
    <property type="match status" value="1"/>
</dbReference>
<dbReference type="InterPro" id="IPR000477">
    <property type="entry name" value="RT_dom"/>
</dbReference>
<evidence type="ECO:0000259" key="1">
    <source>
        <dbReference type="PROSITE" id="PS50878"/>
    </source>
</evidence>
<dbReference type="EMBL" id="BAABDE010000035">
    <property type="protein sequence ID" value="GAA3838604.1"/>
    <property type="molecule type" value="Genomic_DNA"/>
</dbReference>
<dbReference type="RefSeq" id="WP_345601034.1">
    <property type="nucleotide sequence ID" value="NZ_BAABDE010000035.1"/>
</dbReference>
<feature type="domain" description="Reverse transcriptase" evidence="1">
    <location>
        <begin position="88"/>
        <end position="336"/>
    </location>
</feature>
<sequence length="484" mass="55789">MNTAAPSPDPAAVWGRVLRIQRKLHRWATEDRSRRFDDLFNLVCDPATLLAAWGRVRGNKGARTAGVDGRTVSKIEGGQGVEVYLDELRALLKSGEFQPVPVRERLIPKRNGKMRRLGIPTIADRVVQAALKIVLEPIFEADFEPCSYGFRPNRRAHDAIAEIHYFATRRYEWVLEGDIEACFDEIEHTALMGRVRQRVGDKRVLRLIKAFLKAGILSEDQVTRDTRTGTPQGGILSPLLANIALSVLDEHFARLWQTTGRTTSARAWHRHRGGATFKLIRYADDFVVMINGSRHHAEELKNEVATVLEAVGLRLSQAKTTIAHIDEGFDFLSFRVQRHRKRGTDKQYVYTYPSKPSMQAVKRKVKAISRQNIGHSLDELLIQLNWLTKGWANYFRHSAAKVSLNYLGYYTWHRVWRWIRRKHRRVPWKQLKRRYQGDQVGATWWPEHDGVRLFNPAKVEIVRYRYRGARIPNPWSERAQPAAG</sequence>
<proteinExistence type="predicted"/>
<keyword evidence="3" id="KW-1185">Reference proteome</keyword>
<dbReference type="GO" id="GO:0003964">
    <property type="term" value="F:RNA-directed DNA polymerase activity"/>
    <property type="evidence" value="ECO:0007669"/>
    <property type="project" value="UniProtKB-KW"/>
</dbReference>
<dbReference type="PROSITE" id="PS50878">
    <property type="entry name" value="RT_POL"/>
    <property type="match status" value="1"/>
</dbReference>
<keyword evidence="2" id="KW-0808">Transferase</keyword>
<dbReference type="InterPro" id="IPR043502">
    <property type="entry name" value="DNA/RNA_pol_sf"/>
</dbReference>
<dbReference type="Proteomes" id="UP001501009">
    <property type="component" value="Unassembled WGS sequence"/>
</dbReference>
<protein>
    <submittedName>
        <fullName evidence="2">Group II intron reverse transcriptase/maturase</fullName>
    </submittedName>
</protein>
<dbReference type="InterPro" id="IPR030931">
    <property type="entry name" value="Group_II_RT_mat"/>
</dbReference>
<gene>
    <name evidence="2" type="primary">ltrA_2</name>
    <name evidence="2" type="ORF">GCM10022403_083800</name>
</gene>
<dbReference type="InterPro" id="IPR013597">
    <property type="entry name" value="Mat_intron_G2"/>
</dbReference>
<keyword evidence="2" id="KW-0695">RNA-directed DNA polymerase</keyword>
<dbReference type="SUPFAM" id="SSF56672">
    <property type="entry name" value="DNA/RNA polymerases"/>
    <property type="match status" value="1"/>
</dbReference>
<dbReference type="NCBIfam" id="TIGR04416">
    <property type="entry name" value="group_II_RT_mat"/>
    <property type="match status" value="1"/>
</dbReference>
<accession>A0ABP7J9X2</accession>
<comment type="caution">
    <text evidence="2">The sequence shown here is derived from an EMBL/GenBank/DDBJ whole genome shotgun (WGS) entry which is preliminary data.</text>
</comment>
<evidence type="ECO:0000313" key="2">
    <source>
        <dbReference type="EMBL" id="GAA3838604.1"/>
    </source>
</evidence>
<dbReference type="Pfam" id="PF08388">
    <property type="entry name" value="GIIM"/>
    <property type="match status" value="1"/>
</dbReference>
<dbReference type="PANTHER" id="PTHR34047">
    <property type="entry name" value="NUCLEAR INTRON MATURASE 1, MITOCHONDRIAL-RELATED"/>
    <property type="match status" value="1"/>
</dbReference>
<name>A0ABP7J9X2_9ACTN</name>
<keyword evidence="2" id="KW-0548">Nucleotidyltransferase</keyword>
<reference evidence="3" key="1">
    <citation type="journal article" date="2019" name="Int. J. Syst. Evol. Microbiol.">
        <title>The Global Catalogue of Microorganisms (GCM) 10K type strain sequencing project: providing services to taxonomists for standard genome sequencing and annotation.</title>
        <authorList>
            <consortium name="The Broad Institute Genomics Platform"/>
            <consortium name="The Broad Institute Genome Sequencing Center for Infectious Disease"/>
            <person name="Wu L."/>
            <person name="Ma J."/>
        </authorList>
    </citation>
    <scope>NUCLEOTIDE SEQUENCE [LARGE SCALE GENOMIC DNA]</scope>
    <source>
        <strain evidence="3">JCM 17138</strain>
    </source>
</reference>
<dbReference type="PANTHER" id="PTHR34047:SF8">
    <property type="entry name" value="PROTEIN YKFC"/>
    <property type="match status" value="1"/>
</dbReference>